<dbReference type="EMBL" id="JAKCXM010000004">
    <property type="protein sequence ID" value="KAJ0409400.1"/>
    <property type="molecule type" value="Genomic_DNA"/>
</dbReference>
<dbReference type="PANTHER" id="PTHR48051:SF1">
    <property type="entry name" value="RAS SUPPRESSOR PROTEIN 1"/>
    <property type="match status" value="1"/>
</dbReference>
<dbReference type="PROSITE" id="PS51450">
    <property type="entry name" value="LRR"/>
    <property type="match status" value="2"/>
</dbReference>
<feature type="domain" description="Disease resistance R13L4/SHOC-2-like LRR" evidence="4">
    <location>
        <begin position="117"/>
        <end position="263"/>
    </location>
</feature>
<dbReference type="InterPro" id="IPR001611">
    <property type="entry name" value="Leu-rich_rpt"/>
</dbReference>
<dbReference type="SMART" id="SM00364">
    <property type="entry name" value="LRR_BAC"/>
    <property type="match status" value="7"/>
</dbReference>
<keyword evidence="6" id="KW-1185">Reference proteome</keyword>
<evidence type="ECO:0000313" key="5">
    <source>
        <dbReference type="EMBL" id="KAJ0409400.1"/>
    </source>
</evidence>
<dbReference type="InterPro" id="IPR050216">
    <property type="entry name" value="LRR_domain-containing"/>
</dbReference>
<evidence type="ECO:0000259" key="4">
    <source>
        <dbReference type="Pfam" id="PF23598"/>
    </source>
</evidence>
<dbReference type="SUPFAM" id="SSF52058">
    <property type="entry name" value="L domain-like"/>
    <property type="match status" value="1"/>
</dbReference>
<keyword evidence="2" id="KW-0677">Repeat</keyword>
<protein>
    <recommendedName>
        <fullName evidence="4">Disease resistance R13L4/SHOC-2-like LRR domain-containing protein</fullName>
    </recommendedName>
</protein>
<organism evidence="5 6">
    <name type="scientific">Pythium insidiosum</name>
    <name type="common">Pythiosis disease agent</name>
    <dbReference type="NCBI Taxonomy" id="114742"/>
    <lineage>
        <taxon>Eukaryota</taxon>
        <taxon>Sar</taxon>
        <taxon>Stramenopiles</taxon>
        <taxon>Oomycota</taxon>
        <taxon>Peronosporomycetes</taxon>
        <taxon>Pythiales</taxon>
        <taxon>Pythiaceae</taxon>
        <taxon>Pythium</taxon>
    </lineage>
</organism>
<dbReference type="SMART" id="SM00369">
    <property type="entry name" value="LRR_TYP"/>
    <property type="match status" value="8"/>
</dbReference>
<gene>
    <name evidence="5" type="ORF">P43SY_002290</name>
</gene>
<keyword evidence="1" id="KW-0433">Leucine-rich repeat</keyword>
<name>A0AAD5QER6_PYTIN</name>
<evidence type="ECO:0000313" key="6">
    <source>
        <dbReference type="Proteomes" id="UP001209570"/>
    </source>
</evidence>
<feature type="compositionally biased region" description="Basic residues" evidence="3">
    <location>
        <begin position="48"/>
        <end position="57"/>
    </location>
</feature>
<dbReference type="PANTHER" id="PTHR48051">
    <property type="match status" value="1"/>
</dbReference>
<comment type="caution">
    <text evidence="5">The sequence shown here is derived from an EMBL/GenBank/DDBJ whole genome shotgun (WGS) entry which is preliminary data.</text>
</comment>
<evidence type="ECO:0000256" key="3">
    <source>
        <dbReference type="SAM" id="MobiDB-lite"/>
    </source>
</evidence>
<dbReference type="InterPro" id="IPR032675">
    <property type="entry name" value="LRR_dom_sf"/>
</dbReference>
<dbReference type="Pfam" id="PF23598">
    <property type="entry name" value="LRR_14"/>
    <property type="match status" value="1"/>
</dbReference>
<dbReference type="Proteomes" id="UP001209570">
    <property type="component" value="Unassembled WGS sequence"/>
</dbReference>
<dbReference type="GO" id="GO:0005737">
    <property type="term" value="C:cytoplasm"/>
    <property type="evidence" value="ECO:0007669"/>
    <property type="project" value="TreeGrafter"/>
</dbReference>
<dbReference type="Gene3D" id="3.80.10.10">
    <property type="entry name" value="Ribonuclease Inhibitor"/>
    <property type="match status" value="1"/>
</dbReference>
<reference evidence="5" key="1">
    <citation type="submission" date="2021-12" db="EMBL/GenBank/DDBJ databases">
        <title>Prjna785345.</title>
        <authorList>
            <person name="Rujirawat T."/>
            <person name="Krajaejun T."/>
        </authorList>
    </citation>
    <scope>NUCLEOTIDE SEQUENCE</scope>
    <source>
        <strain evidence="5">Pi057C3</strain>
    </source>
</reference>
<dbReference type="InterPro" id="IPR003591">
    <property type="entry name" value="Leu-rich_rpt_typical-subtyp"/>
</dbReference>
<accession>A0AAD5QER6</accession>
<evidence type="ECO:0000256" key="1">
    <source>
        <dbReference type="ARBA" id="ARBA00022614"/>
    </source>
</evidence>
<feature type="region of interest" description="Disordered" evidence="3">
    <location>
        <begin position="1"/>
        <end position="63"/>
    </location>
</feature>
<dbReference type="InterPro" id="IPR055414">
    <property type="entry name" value="LRR_R13L4/SHOC2-like"/>
</dbReference>
<evidence type="ECO:0000256" key="2">
    <source>
        <dbReference type="ARBA" id="ARBA00022737"/>
    </source>
</evidence>
<sequence length="427" mass="47139">MGCAASVPGKTSPVGPAPHAPTSVVPAVRPHSAPRSSPRVEQLPSSSSKRKLTMKHTPKIDTEPLQRLQSMILSQARTGKMELTSIVAREGSGQPQGTLTTAQIPNLRQIPGMIFTMTNLTDLSLRCNQIAEVPKEIGELSALETLDLSENQLTELPRELCHLHKLRVLELGENNITDIPDNIGSLVNLESLRANRNKLRQLPDDLRGCKRLKVLNVYNNLISALGAGLEHLDAIEEITVSNNMITAFPSVTKWRQVKFMYLQVNKLAALPSLDNLVNLELLQAHQNALRAFPSMNNLPLIKKIDVNKNQIREIPPAFQNLAQIVHINVRSNKITTIPSFLGRCRTLEILDFGQNPIDSPVPPPLGTLPCLKTFLIDGCFVKTLPLEFMGLQTIVRVHLGNCLQMTDQETAEVVTELRSRAENVLIA</sequence>
<proteinExistence type="predicted"/>
<dbReference type="AlphaFoldDB" id="A0AAD5QER6"/>